<evidence type="ECO:0000259" key="6">
    <source>
        <dbReference type="PROSITE" id="PS51059"/>
    </source>
</evidence>
<dbReference type="EMBL" id="JAMYWD010000010">
    <property type="protein sequence ID" value="KAJ4957425.1"/>
    <property type="molecule type" value="Genomic_DNA"/>
</dbReference>
<feature type="domain" description="PARP catalytic" evidence="6">
    <location>
        <begin position="246"/>
        <end position="466"/>
    </location>
</feature>
<dbReference type="InterPro" id="IPR057823">
    <property type="entry name" value="WWE_RCD1"/>
</dbReference>
<dbReference type="InterPro" id="IPR022003">
    <property type="entry name" value="RST"/>
</dbReference>
<dbReference type="Gene3D" id="3.90.228.10">
    <property type="match status" value="1"/>
</dbReference>
<reference evidence="8" key="1">
    <citation type="journal article" date="2023" name="Plant J.">
        <title>The genome of the king protea, Protea cynaroides.</title>
        <authorList>
            <person name="Chang J."/>
            <person name="Duong T.A."/>
            <person name="Schoeman C."/>
            <person name="Ma X."/>
            <person name="Roodt D."/>
            <person name="Barker N."/>
            <person name="Li Z."/>
            <person name="Van de Peer Y."/>
            <person name="Mizrachi E."/>
        </authorList>
    </citation>
    <scope>NUCLEOTIDE SEQUENCE</scope>
    <source>
        <tissue evidence="8">Young leaves</tissue>
    </source>
</reference>
<organism evidence="8 9">
    <name type="scientific">Protea cynaroides</name>
    <dbReference type="NCBI Taxonomy" id="273540"/>
    <lineage>
        <taxon>Eukaryota</taxon>
        <taxon>Viridiplantae</taxon>
        <taxon>Streptophyta</taxon>
        <taxon>Embryophyta</taxon>
        <taxon>Tracheophyta</taxon>
        <taxon>Spermatophyta</taxon>
        <taxon>Magnoliopsida</taxon>
        <taxon>Proteales</taxon>
        <taxon>Proteaceae</taxon>
        <taxon>Protea</taxon>
    </lineage>
</organism>
<evidence type="ECO:0000256" key="5">
    <source>
        <dbReference type="SAM" id="MobiDB-lite"/>
    </source>
</evidence>
<dbReference type="OrthoDB" id="6133115at2759"/>
<evidence type="ECO:0000256" key="2">
    <source>
        <dbReference type="ARBA" id="ARBA00022473"/>
    </source>
</evidence>
<dbReference type="Pfam" id="PF23467">
    <property type="entry name" value="WWE_5"/>
    <property type="match status" value="1"/>
</dbReference>
<dbReference type="SUPFAM" id="SSF56399">
    <property type="entry name" value="ADP-ribosylation"/>
    <property type="match status" value="1"/>
</dbReference>
<gene>
    <name evidence="8" type="ORF">NE237_024536</name>
</gene>
<feature type="domain" description="RST" evidence="7">
    <location>
        <begin position="513"/>
        <end position="584"/>
    </location>
</feature>
<dbReference type="PANTHER" id="PTHR32263">
    <property type="entry name" value="INACTIVE POLY [ADP-RIBOSE] POLYMERASE SRO4-RELATED"/>
    <property type="match status" value="1"/>
</dbReference>
<evidence type="ECO:0000256" key="1">
    <source>
        <dbReference type="ARBA" id="ARBA00004123"/>
    </source>
</evidence>
<comment type="subcellular location">
    <subcellularLocation>
        <location evidence="1">Nucleus</location>
    </subcellularLocation>
</comment>
<evidence type="ECO:0000259" key="7">
    <source>
        <dbReference type="PROSITE" id="PS51879"/>
    </source>
</evidence>
<keyword evidence="2" id="KW-0217">Developmental protein</keyword>
<protein>
    <recommendedName>
        <fullName evidence="10">Poly [ADP-ribose] polymerase</fullName>
    </recommendedName>
</protein>
<dbReference type="PROSITE" id="PS51879">
    <property type="entry name" value="RST"/>
    <property type="match status" value="1"/>
</dbReference>
<evidence type="ECO:0008006" key="10">
    <source>
        <dbReference type="Google" id="ProtNLM"/>
    </source>
</evidence>
<sequence>MEGKNSHRIVIDLKRKRASQGATYFTAAARTAVLRRSTVNSLSNKLCKRVRSNVCKNKLGPRSKKYIIKNYSNFMKSGLPQRLMFYRNSKWMDFSQDILELVRKDFQAKKAVIEVEFKGCRSLLNFLDMIQVDLKTGLQQPIAWIDEAGGCFFPVSHSDFQEPSSCFQPELGEDRSRVYSETDGTREIKLQLEIEIIGADNAKSEECSEESYTRAKRLKIEEKSPSDHYGLEEHDSTNAKSDAKIVETIGENRHLGGNLLSQKPGFDELTYEAVRDMFLLGMSPKLSAKDLLQIYRGSSNLLQARSELFQKQFEITTKYRGDPNVRYAWLSSSKEAVSRIMVHGLGLKELPKTKPIYGVGVHLTPVNCSNISASHCDVDENGVRHMVLCRVIMGNMELVHPGSEQFHPSSENFDSAVDDLQNPKHFIVWNMNMNTHIYLEYVVSFRMPPNAEGYMVGNESKVNVSGVTSSTCCQGQVQRDSCLVDSVGDRHPFPGLAKRSQTETLPVGSKVPKAPKSPWMPFPMLFAAISNKVPPKDMKLVNIQYDQFQSKVISRDDFVKKLRCIVGDTLLRSTITSLQCKLASKQEAESESQNQVEEA</sequence>
<keyword evidence="3" id="KW-0346">Stress response</keyword>
<dbReference type="InterPro" id="IPR012317">
    <property type="entry name" value="Poly(ADP-ribose)pol_cat_dom"/>
</dbReference>
<accession>A0A9Q0K0I0</accession>
<dbReference type="PANTHER" id="PTHR32263:SF5">
    <property type="entry name" value="INACTIVE POLY [ADP-RIBOSE] POLYMERASE SRO1-RELATED"/>
    <property type="match status" value="1"/>
</dbReference>
<evidence type="ECO:0000313" key="9">
    <source>
        <dbReference type="Proteomes" id="UP001141806"/>
    </source>
</evidence>
<dbReference type="GO" id="GO:0003950">
    <property type="term" value="F:NAD+ poly-ADP-ribosyltransferase activity"/>
    <property type="evidence" value="ECO:0007669"/>
    <property type="project" value="InterPro"/>
</dbReference>
<comment type="caution">
    <text evidence="8">The sequence shown here is derived from an EMBL/GenBank/DDBJ whole genome shotgun (WGS) entry which is preliminary data.</text>
</comment>
<proteinExistence type="predicted"/>
<dbReference type="InterPro" id="IPR044964">
    <property type="entry name" value="RCD1/SRO1-5"/>
</dbReference>
<keyword evidence="4" id="KW-0539">Nucleus</keyword>
<evidence type="ECO:0000313" key="8">
    <source>
        <dbReference type="EMBL" id="KAJ4957425.1"/>
    </source>
</evidence>
<dbReference type="Proteomes" id="UP001141806">
    <property type="component" value="Unassembled WGS sequence"/>
</dbReference>
<dbReference type="PROSITE" id="PS51059">
    <property type="entry name" value="PARP_CATALYTIC"/>
    <property type="match status" value="1"/>
</dbReference>
<dbReference type="Pfam" id="PF12174">
    <property type="entry name" value="RST"/>
    <property type="match status" value="1"/>
</dbReference>
<dbReference type="AlphaFoldDB" id="A0A9Q0K0I0"/>
<feature type="region of interest" description="Disordered" evidence="5">
    <location>
        <begin position="493"/>
        <end position="512"/>
    </location>
</feature>
<keyword evidence="9" id="KW-1185">Reference proteome</keyword>
<evidence type="ECO:0000256" key="3">
    <source>
        <dbReference type="ARBA" id="ARBA00023016"/>
    </source>
</evidence>
<dbReference type="Pfam" id="PF00644">
    <property type="entry name" value="PARP"/>
    <property type="match status" value="1"/>
</dbReference>
<evidence type="ECO:0000256" key="4">
    <source>
        <dbReference type="ARBA" id="ARBA00023242"/>
    </source>
</evidence>
<dbReference type="GO" id="GO:0005634">
    <property type="term" value="C:nucleus"/>
    <property type="evidence" value="ECO:0007669"/>
    <property type="project" value="UniProtKB-SubCell"/>
</dbReference>
<name>A0A9Q0K0I0_9MAGN</name>